<dbReference type="InterPro" id="IPR029467">
    <property type="entry name" value="Cyt_c7-like"/>
</dbReference>
<reference evidence="2" key="2">
    <citation type="journal article" date="2021" name="Microbiome">
        <title>Successional dynamics and alternative stable states in a saline activated sludge microbial community over 9 years.</title>
        <authorList>
            <person name="Wang Y."/>
            <person name="Ye J."/>
            <person name="Ju F."/>
            <person name="Liu L."/>
            <person name="Boyd J.A."/>
            <person name="Deng Y."/>
            <person name="Parks D.H."/>
            <person name="Jiang X."/>
            <person name="Yin X."/>
            <person name="Woodcroft B.J."/>
            <person name="Tyson G.W."/>
            <person name="Hugenholtz P."/>
            <person name="Polz M.F."/>
            <person name="Zhang T."/>
        </authorList>
    </citation>
    <scope>NUCLEOTIDE SEQUENCE</scope>
    <source>
        <strain evidence="2">HKST-UBA02</strain>
    </source>
</reference>
<dbReference type="Proteomes" id="UP000739538">
    <property type="component" value="Unassembled WGS sequence"/>
</dbReference>
<dbReference type="InterPro" id="IPR036280">
    <property type="entry name" value="Multihaem_cyt_sf"/>
</dbReference>
<protein>
    <recommendedName>
        <fullName evidence="1">Cytochrome c7-like domain-containing protein</fullName>
    </recommendedName>
</protein>
<sequence length="258" mass="28874">MDLLNSTRWMLVVGVLALFAPVSSVRAQLSPGPLHQSHEALEGLSRCTQCHALGKGVERERCLACHEPLRLRIEAGQGLHARADYDECTKCHSDHQGREYEMIRWPGEQKDFPHADVGYELRLAHAKIECRDCHKAKNVTMNRAGLTDHGKDLDTTFLGLDTPCQSCHEDKHQNTVGTDCTRCHDESVWKPAPLFDHAKTEYPLAGKHADVPCQKCHEESPRFPARAFAACTDCHKDPHAGDLGNDCARCHDLNGWKE</sequence>
<comment type="caution">
    <text evidence="2">The sequence shown here is derived from an EMBL/GenBank/DDBJ whole genome shotgun (WGS) entry which is preliminary data.</text>
</comment>
<dbReference type="Pfam" id="PF14522">
    <property type="entry name" value="Cytochrome_C7"/>
    <property type="match status" value="1"/>
</dbReference>
<accession>A0A956SFN4</accession>
<name>A0A956SFN4_UNCEI</name>
<dbReference type="Gene3D" id="3.90.10.10">
    <property type="entry name" value="Cytochrome C3"/>
    <property type="match status" value="2"/>
</dbReference>
<evidence type="ECO:0000313" key="2">
    <source>
        <dbReference type="EMBL" id="MCA9758977.1"/>
    </source>
</evidence>
<feature type="domain" description="Cytochrome c7-like" evidence="1">
    <location>
        <begin position="125"/>
        <end position="185"/>
    </location>
</feature>
<gene>
    <name evidence="2" type="ORF">KDA27_24490</name>
</gene>
<proteinExistence type="predicted"/>
<dbReference type="AlphaFoldDB" id="A0A956SFN4"/>
<evidence type="ECO:0000259" key="1">
    <source>
        <dbReference type="Pfam" id="PF14522"/>
    </source>
</evidence>
<dbReference type="SUPFAM" id="SSF48695">
    <property type="entry name" value="Multiheme cytochromes"/>
    <property type="match status" value="1"/>
</dbReference>
<feature type="non-terminal residue" evidence="2">
    <location>
        <position position="258"/>
    </location>
</feature>
<organism evidence="2 3">
    <name type="scientific">Eiseniibacteriota bacterium</name>
    <dbReference type="NCBI Taxonomy" id="2212470"/>
    <lineage>
        <taxon>Bacteria</taxon>
        <taxon>Candidatus Eiseniibacteriota</taxon>
    </lineage>
</organism>
<dbReference type="EMBL" id="JAGQHS010000240">
    <property type="protein sequence ID" value="MCA9758977.1"/>
    <property type="molecule type" value="Genomic_DNA"/>
</dbReference>
<reference evidence="2" key="1">
    <citation type="submission" date="2020-04" db="EMBL/GenBank/DDBJ databases">
        <authorList>
            <person name="Zhang T."/>
        </authorList>
    </citation>
    <scope>NUCLEOTIDE SEQUENCE</scope>
    <source>
        <strain evidence="2">HKST-UBA02</strain>
    </source>
</reference>
<evidence type="ECO:0000313" key="3">
    <source>
        <dbReference type="Proteomes" id="UP000739538"/>
    </source>
</evidence>